<keyword evidence="1 3" id="KW-0147">Chitin-binding</keyword>
<feature type="compositionally biased region" description="Low complexity" evidence="4">
    <location>
        <begin position="246"/>
        <end position="288"/>
    </location>
</feature>
<dbReference type="AlphaFoldDB" id="A0A9N9AUA2"/>
<dbReference type="Gene3D" id="3.30.60.10">
    <property type="entry name" value="Endochitinase-like"/>
    <property type="match status" value="2"/>
</dbReference>
<dbReference type="Pfam" id="PF10342">
    <property type="entry name" value="Kre9_KNH"/>
    <property type="match status" value="1"/>
</dbReference>
<evidence type="ECO:0000256" key="1">
    <source>
        <dbReference type="ARBA" id="ARBA00022669"/>
    </source>
</evidence>
<dbReference type="EMBL" id="CAJVPK010000742">
    <property type="protein sequence ID" value="CAG8545081.1"/>
    <property type="molecule type" value="Genomic_DNA"/>
</dbReference>
<dbReference type="InterPro" id="IPR036861">
    <property type="entry name" value="Endochitinase-like_sf"/>
</dbReference>
<dbReference type="CDD" id="cd00035">
    <property type="entry name" value="ChtBD1"/>
    <property type="match status" value="1"/>
</dbReference>
<dbReference type="SMART" id="SM00270">
    <property type="entry name" value="ChtBD1"/>
    <property type="match status" value="2"/>
</dbReference>
<accession>A0A9N9AUA2</accession>
<feature type="disulfide bond" evidence="3">
    <location>
        <begin position="208"/>
        <end position="222"/>
    </location>
</feature>
<dbReference type="PROSITE" id="PS50941">
    <property type="entry name" value="CHIT_BIND_I_2"/>
    <property type="match status" value="2"/>
</dbReference>
<evidence type="ECO:0000259" key="5">
    <source>
        <dbReference type="PROSITE" id="PS50941"/>
    </source>
</evidence>
<feature type="disulfide bond" evidence="3">
    <location>
        <begin position="112"/>
        <end position="127"/>
    </location>
</feature>
<dbReference type="Proteomes" id="UP000789706">
    <property type="component" value="Unassembled WGS sequence"/>
</dbReference>
<feature type="disulfide bond" evidence="3">
    <location>
        <begin position="126"/>
        <end position="140"/>
    </location>
</feature>
<evidence type="ECO:0000256" key="4">
    <source>
        <dbReference type="SAM" id="MobiDB-lite"/>
    </source>
</evidence>
<proteinExistence type="predicted"/>
<protein>
    <submittedName>
        <fullName evidence="6">6347_t:CDS:1</fullName>
    </submittedName>
</protein>
<dbReference type="InterPro" id="IPR001002">
    <property type="entry name" value="Chitin-bd_1"/>
</dbReference>
<dbReference type="SUPFAM" id="SSF57016">
    <property type="entry name" value="Plant lectins/antimicrobial peptides"/>
    <property type="match status" value="2"/>
</dbReference>
<dbReference type="InterPro" id="IPR018466">
    <property type="entry name" value="Kre9/Knh1-like_N"/>
</dbReference>
<name>A0A9N9AUA2_9GLOM</name>
<feature type="domain" description="Chitin-binding type-1" evidence="5">
    <location>
        <begin position="194"/>
        <end position="238"/>
    </location>
</feature>
<feature type="region of interest" description="Disordered" evidence="4">
    <location>
        <begin position="242"/>
        <end position="288"/>
    </location>
</feature>
<feature type="region of interest" description="Disordered" evidence="4">
    <location>
        <begin position="160"/>
        <end position="195"/>
    </location>
</feature>
<evidence type="ECO:0000313" key="7">
    <source>
        <dbReference type="Proteomes" id="UP000789706"/>
    </source>
</evidence>
<evidence type="ECO:0000313" key="6">
    <source>
        <dbReference type="EMBL" id="CAG8545081.1"/>
    </source>
</evidence>
<comment type="caution">
    <text evidence="6">The sequence shown here is derived from an EMBL/GenBank/DDBJ whole genome shotgun (WGS) entry which is preliminary data.</text>
</comment>
<organism evidence="6 7">
    <name type="scientific">Diversispora eburnea</name>
    <dbReference type="NCBI Taxonomy" id="1213867"/>
    <lineage>
        <taxon>Eukaryota</taxon>
        <taxon>Fungi</taxon>
        <taxon>Fungi incertae sedis</taxon>
        <taxon>Mucoromycota</taxon>
        <taxon>Glomeromycotina</taxon>
        <taxon>Glomeromycetes</taxon>
        <taxon>Diversisporales</taxon>
        <taxon>Diversisporaceae</taxon>
        <taxon>Diversispora</taxon>
    </lineage>
</organism>
<gene>
    <name evidence="6" type="ORF">DEBURN_LOCUS6814</name>
</gene>
<dbReference type="GO" id="GO:0008061">
    <property type="term" value="F:chitin binding"/>
    <property type="evidence" value="ECO:0007669"/>
    <property type="project" value="UniProtKB-UniRule"/>
</dbReference>
<dbReference type="OrthoDB" id="2269410at2759"/>
<reference evidence="6" key="1">
    <citation type="submission" date="2021-06" db="EMBL/GenBank/DDBJ databases">
        <authorList>
            <person name="Kallberg Y."/>
            <person name="Tangrot J."/>
            <person name="Rosling A."/>
        </authorList>
    </citation>
    <scope>NUCLEOTIDE SEQUENCE</scope>
    <source>
        <strain evidence="6">AZ414A</strain>
    </source>
</reference>
<evidence type="ECO:0000256" key="3">
    <source>
        <dbReference type="PROSITE-ProRule" id="PRU00261"/>
    </source>
</evidence>
<keyword evidence="2" id="KW-0732">Signal</keyword>
<feature type="domain" description="Chitin-binding type-1" evidence="5">
    <location>
        <begin position="109"/>
        <end position="156"/>
    </location>
</feature>
<keyword evidence="3" id="KW-1015">Disulfide bond</keyword>
<evidence type="ECO:0000256" key="2">
    <source>
        <dbReference type="ARBA" id="ARBA00022729"/>
    </source>
</evidence>
<keyword evidence="7" id="KW-1185">Reference proteome</keyword>
<sequence length="326" mass="34243">MVIAADYYVDNPGAGSVWQFGKSYNVTWFDKSKNENTVDVCLVHGPADRLILFRTLCSKISPSTRFCSYTVPKDIPSGIDYAIIVGGVPANYGYSSYFTIISDGPLPENNGCPKMGGKNCPESLPCCSSSGFCGSSEAHCGVGCDPKHSFNGKCAVPDESLSSSKQTTPTNLSKSNQLSSSEQTTPTNLSKSNQSKCGEVYCGAKNPCCSEFNYCGSTSDYCGSSCQPDKSFNGICAVGGKSASPAKTSTLSSTRSTTKPTLSSTLSTTKPALSSTLSKTKPTSSNKTKTTQTISLCGKTLCSKAKPCCDKNNKCGKLSITTLSAK</sequence>
<comment type="caution">
    <text evidence="3">Lacks conserved residue(s) required for the propagation of feature annotation.</text>
</comment>